<reference evidence="1" key="1">
    <citation type="journal article" date="2021" name="New Phytol.">
        <title>Evolutionary innovations through gain and loss of genes in the ectomycorrhizal Boletales.</title>
        <authorList>
            <person name="Wu G."/>
            <person name="Miyauchi S."/>
            <person name="Morin E."/>
            <person name="Kuo A."/>
            <person name="Drula E."/>
            <person name="Varga T."/>
            <person name="Kohler A."/>
            <person name="Feng B."/>
            <person name="Cao Y."/>
            <person name="Lipzen A."/>
            <person name="Daum C."/>
            <person name="Hundley H."/>
            <person name="Pangilinan J."/>
            <person name="Johnson J."/>
            <person name="Barry K."/>
            <person name="LaButti K."/>
            <person name="Ng V."/>
            <person name="Ahrendt S."/>
            <person name="Min B."/>
            <person name="Choi I.G."/>
            <person name="Park H."/>
            <person name="Plett J.M."/>
            <person name="Magnuson J."/>
            <person name="Spatafora J.W."/>
            <person name="Nagy L.G."/>
            <person name="Henrissat B."/>
            <person name="Grigoriev I.V."/>
            <person name="Yang Z.L."/>
            <person name="Xu J."/>
            <person name="Martin F.M."/>
        </authorList>
    </citation>
    <scope>NUCLEOTIDE SEQUENCE</scope>
    <source>
        <strain evidence="1">KUC20120723A-06</strain>
    </source>
</reference>
<organism evidence="1 2">
    <name type="scientific">Leucogyrophana mollusca</name>
    <dbReference type="NCBI Taxonomy" id="85980"/>
    <lineage>
        <taxon>Eukaryota</taxon>
        <taxon>Fungi</taxon>
        <taxon>Dikarya</taxon>
        <taxon>Basidiomycota</taxon>
        <taxon>Agaricomycotina</taxon>
        <taxon>Agaricomycetes</taxon>
        <taxon>Agaricomycetidae</taxon>
        <taxon>Boletales</taxon>
        <taxon>Boletales incertae sedis</taxon>
        <taxon>Leucogyrophana</taxon>
    </lineage>
</organism>
<accession>A0ACB8BSV5</accession>
<gene>
    <name evidence="1" type="ORF">BV22DRAFT_1192747</name>
</gene>
<dbReference type="Proteomes" id="UP000790709">
    <property type="component" value="Unassembled WGS sequence"/>
</dbReference>
<proteinExistence type="predicted"/>
<sequence length="153" mass="17153">MPLSVLVVCHGNICRSPMGEAIIRKEATARGLDITVDSAGTSNEHPRSNPYPRTLDVCRKYNVPIKHSARQVVDADYRRFDYILAADSRNLSALEARQPRNATATVRLWGSYLDGKSISDPWWADDEAAFEECYQHCLKLTNAFLEEIKGGVQ</sequence>
<name>A0ACB8BSV5_9AGAM</name>
<keyword evidence="2" id="KW-1185">Reference proteome</keyword>
<comment type="caution">
    <text evidence="1">The sequence shown here is derived from an EMBL/GenBank/DDBJ whole genome shotgun (WGS) entry which is preliminary data.</text>
</comment>
<protein>
    <submittedName>
        <fullName evidence="1">Phosphotyrosine protein phosphatase</fullName>
    </submittedName>
</protein>
<dbReference type="EMBL" id="MU266352">
    <property type="protein sequence ID" value="KAH7928497.1"/>
    <property type="molecule type" value="Genomic_DNA"/>
</dbReference>
<evidence type="ECO:0000313" key="1">
    <source>
        <dbReference type="EMBL" id="KAH7928497.1"/>
    </source>
</evidence>
<evidence type="ECO:0000313" key="2">
    <source>
        <dbReference type="Proteomes" id="UP000790709"/>
    </source>
</evidence>